<dbReference type="Gene3D" id="3.10.20.90">
    <property type="entry name" value="Phosphatidylinositol 3-kinase Catalytic Subunit, Chain A, domain 1"/>
    <property type="match status" value="1"/>
</dbReference>
<keyword evidence="2" id="KW-1185">Reference proteome</keyword>
<evidence type="ECO:0000313" key="2">
    <source>
        <dbReference type="Proteomes" id="UP000593566"/>
    </source>
</evidence>
<proteinExistence type="predicted"/>
<dbReference type="Proteomes" id="UP000593566">
    <property type="component" value="Unassembled WGS sequence"/>
</dbReference>
<reference evidence="1 2" key="1">
    <citation type="journal article" date="2020" name="Genomics">
        <title>Complete, high-quality genomes from long-read metagenomic sequencing of two wolf lichen thalli reveals enigmatic genome architecture.</title>
        <authorList>
            <person name="McKenzie S.K."/>
            <person name="Walston R.F."/>
            <person name="Allen J.L."/>
        </authorList>
    </citation>
    <scope>NUCLEOTIDE SEQUENCE [LARGE SCALE GENOMIC DNA]</scope>
    <source>
        <strain evidence="1">WasteWater1</strain>
    </source>
</reference>
<sequence length="301" mass="33023">MSLDMFFTQPRALTDTVPRGRMVLGPACSPNILNTVTLLKKEGTVATPPGLPDPEALDCTLKQSSFQRKAEDIVRVSRGCAEQLDISFQRTIRVPDGEGDSELPPGMGSFPLYSVANYAKELPKDIAAKGGLFLPMYQREAMWISIKSKTPFAIRIFVGGVNAISGEPTGDNEAIMMRRLSFMEKKKSIQDHIATPKQQWLDAQVTGQDQAGGLQFHVTPSTPPPTSSPSLVHAMHYVPDVSLKAPNPPGFDDRPIRTLIQTMTGKIFTLKALPSDWTYEVNLQVQDKEGVPPISKVCVME</sequence>
<dbReference type="EMBL" id="JACCJB010000006">
    <property type="protein sequence ID" value="KAF6226259.1"/>
    <property type="molecule type" value="Genomic_DNA"/>
</dbReference>
<organism evidence="1 2">
    <name type="scientific">Letharia lupina</name>
    <dbReference type="NCBI Taxonomy" id="560253"/>
    <lineage>
        <taxon>Eukaryota</taxon>
        <taxon>Fungi</taxon>
        <taxon>Dikarya</taxon>
        <taxon>Ascomycota</taxon>
        <taxon>Pezizomycotina</taxon>
        <taxon>Lecanoromycetes</taxon>
        <taxon>OSLEUM clade</taxon>
        <taxon>Lecanoromycetidae</taxon>
        <taxon>Lecanorales</taxon>
        <taxon>Lecanorineae</taxon>
        <taxon>Parmeliaceae</taxon>
        <taxon>Letharia</taxon>
    </lineage>
</organism>
<comment type="caution">
    <text evidence="1">The sequence shown here is derived from an EMBL/GenBank/DDBJ whole genome shotgun (WGS) entry which is preliminary data.</text>
</comment>
<dbReference type="RefSeq" id="XP_037154812.1">
    <property type="nucleotide sequence ID" value="XM_037299986.1"/>
</dbReference>
<dbReference type="GeneID" id="59337520"/>
<evidence type="ECO:0000313" key="1">
    <source>
        <dbReference type="EMBL" id="KAF6226259.1"/>
    </source>
</evidence>
<name>A0A8H6CMI2_9LECA</name>
<accession>A0A8H6CMI2</accession>
<gene>
    <name evidence="1" type="ORF">HO133_009125</name>
</gene>
<protein>
    <submittedName>
        <fullName evidence="1">Uncharacterized protein</fullName>
    </submittedName>
</protein>
<dbReference type="AlphaFoldDB" id="A0A8H6CMI2"/>